<dbReference type="Proteomes" id="UP000199558">
    <property type="component" value="Unassembled WGS sequence"/>
</dbReference>
<evidence type="ECO:0000256" key="1">
    <source>
        <dbReference type="SAM" id="MobiDB-lite"/>
    </source>
</evidence>
<dbReference type="InterPro" id="IPR025487">
    <property type="entry name" value="DUF4379"/>
</dbReference>
<reference evidence="5" key="1">
    <citation type="submission" date="2016-06" db="EMBL/GenBank/DDBJ databases">
        <authorList>
            <person name="Varghese N."/>
            <person name="Submissions Spin"/>
        </authorList>
    </citation>
    <scope>NUCLEOTIDE SEQUENCE [LARGE SCALE GENOMIC DNA]</scope>
    <source>
        <strain evidence="5">DSM 45794</strain>
    </source>
</reference>
<dbReference type="Pfam" id="PF14311">
    <property type="entry name" value="DUF4379"/>
    <property type="match status" value="3"/>
</dbReference>
<feature type="domain" description="Treble clef zinc finger" evidence="3">
    <location>
        <begin position="74"/>
        <end position="128"/>
    </location>
</feature>
<feature type="domain" description="Treble clef zinc finger" evidence="3">
    <location>
        <begin position="143"/>
        <end position="195"/>
    </location>
</feature>
<feature type="domain" description="Treble clef zinc finger" evidence="3">
    <location>
        <begin position="7"/>
        <end position="60"/>
    </location>
</feature>
<sequence>MASVPELLAMWAHDLNAGLDPMTVSVRSRARVWWRCSAGHVWQAMVSSKATAPGRCGRCPRVRHPVLSVGRPDLLTEWAADLNPGLDPAQLRCGATARVWWRCRAGHVWDARVDVRALRGRGCPTCAGGRRPAPRLSEAAPMLMRQWAVDLNGDLDPQTLSARSARTVWWRCAQGHTWQQKVCDRTRGRGCPACYATRGDREGSVLAAVAAVTGLRYVGHPSAAPPVRGLRDLVDAEHRIVVEYDELTHQFSVDRDRRLTQQMETAGYLVIRIREQGLPPVGGITITTHAQEDPEALGHRVAEALAATGRTLPPAEGVPTPVPRQTPPPVEQRALYSTNPDLAAWLPTPPGRPPTSKRDRLETTLAALLTQGVPLHSPQLGGLLAALTGASTSYAKQFLRDARRKATA</sequence>
<evidence type="ECO:0000259" key="3">
    <source>
        <dbReference type="Pfam" id="PF14311"/>
    </source>
</evidence>
<protein>
    <recommendedName>
        <fullName evidence="6">Zinc-ribbon domain-containing protein</fullName>
    </recommendedName>
</protein>
<feature type="domain" description="DUF559" evidence="2">
    <location>
        <begin position="232"/>
        <end position="276"/>
    </location>
</feature>
<dbReference type="EMBL" id="FLRH01000005">
    <property type="protein sequence ID" value="SBT69311.1"/>
    <property type="molecule type" value="Genomic_DNA"/>
</dbReference>
<evidence type="ECO:0008006" key="6">
    <source>
        <dbReference type="Google" id="ProtNLM"/>
    </source>
</evidence>
<evidence type="ECO:0000259" key="2">
    <source>
        <dbReference type="Pfam" id="PF04480"/>
    </source>
</evidence>
<feature type="region of interest" description="Disordered" evidence="1">
    <location>
        <begin position="310"/>
        <end position="332"/>
    </location>
</feature>
<dbReference type="PANTHER" id="PTHR37317:SF1">
    <property type="entry name" value="ZINC-RIBBON DOMAIN-CONTAINING PROTEIN-RELATED"/>
    <property type="match status" value="1"/>
</dbReference>
<dbReference type="AlphaFoldDB" id="A0A1A9BJQ9"/>
<evidence type="ECO:0000313" key="5">
    <source>
        <dbReference type="Proteomes" id="UP000199558"/>
    </source>
</evidence>
<proteinExistence type="predicted"/>
<feature type="compositionally biased region" description="Pro residues" evidence="1">
    <location>
        <begin position="320"/>
        <end position="330"/>
    </location>
</feature>
<organism evidence="4 5">
    <name type="scientific">Micromonospora sediminicola</name>
    <dbReference type="NCBI Taxonomy" id="946078"/>
    <lineage>
        <taxon>Bacteria</taxon>
        <taxon>Bacillati</taxon>
        <taxon>Actinomycetota</taxon>
        <taxon>Actinomycetes</taxon>
        <taxon>Micromonosporales</taxon>
        <taxon>Micromonosporaceae</taxon>
        <taxon>Micromonospora</taxon>
    </lineage>
</organism>
<evidence type="ECO:0000313" key="4">
    <source>
        <dbReference type="EMBL" id="SBT69311.1"/>
    </source>
</evidence>
<dbReference type="Pfam" id="PF04480">
    <property type="entry name" value="DUF559"/>
    <property type="match status" value="1"/>
</dbReference>
<keyword evidence="5" id="KW-1185">Reference proteome</keyword>
<accession>A0A1A9BJQ9</accession>
<dbReference type="STRING" id="946078.GA0070622_6436"/>
<name>A0A1A9BJQ9_9ACTN</name>
<dbReference type="PANTHER" id="PTHR37317">
    <property type="entry name" value="BLR8090 PROTEIN"/>
    <property type="match status" value="1"/>
</dbReference>
<dbReference type="InterPro" id="IPR007569">
    <property type="entry name" value="DUF559"/>
</dbReference>
<gene>
    <name evidence="4" type="ORF">GA0070622_6436</name>
</gene>